<dbReference type="EMBL" id="BMSJ01000008">
    <property type="protein sequence ID" value="GGR35995.1"/>
    <property type="molecule type" value="Genomic_DNA"/>
</dbReference>
<sequence>MPTRDDPSARSVFARYRQAYPASLRAHPCCFSPTATCDLPYVLLYRKPQRGRRAISSRRNKDGTVVLGPFPASGGRQQ</sequence>
<organism evidence="2 3">
    <name type="scientific">Streptomyces cinereoruber</name>
    <dbReference type="NCBI Taxonomy" id="67260"/>
    <lineage>
        <taxon>Bacteria</taxon>
        <taxon>Bacillati</taxon>
        <taxon>Actinomycetota</taxon>
        <taxon>Actinomycetes</taxon>
        <taxon>Kitasatosporales</taxon>
        <taxon>Streptomycetaceae</taxon>
        <taxon>Streptomyces</taxon>
    </lineage>
</organism>
<proteinExistence type="predicted"/>
<gene>
    <name evidence="2" type="ORF">GCM10010497_43540</name>
</gene>
<comment type="caution">
    <text evidence="2">The sequence shown here is derived from an EMBL/GenBank/DDBJ whole genome shotgun (WGS) entry which is preliminary data.</text>
</comment>
<accession>A0AAV4KMR2</accession>
<protein>
    <submittedName>
        <fullName evidence="2">Uncharacterized protein</fullName>
    </submittedName>
</protein>
<dbReference type="AlphaFoldDB" id="A0AAV4KMR2"/>
<reference evidence="2 3" key="1">
    <citation type="journal article" date="2014" name="Int. J. Syst. Evol. Microbiol.">
        <title>Complete genome sequence of Corynebacterium casei LMG S-19264T (=DSM 44701T), isolated from a smear-ripened cheese.</title>
        <authorList>
            <consortium name="US DOE Joint Genome Institute (JGI-PGF)"/>
            <person name="Walter F."/>
            <person name="Albersmeier A."/>
            <person name="Kalinowski J."/>
            <person name="Ruckert C."/>
        </authorList>
    </citation>
    <scope>NUCLEOTIDE SEQUENCE [LARGE SCALE GENOMIC DNA]</scope>
    <source>
        <strain evidence="2 3">JCM 4205</strain>
    </source>
</reference>
<dbReference type="Proteomes" id="UP000642014">
    <property type="component" value="Unassembled WGS sequence"/>
</dbReference>
<evidence type="ECO:0000313" key="2">
    <source>
        <dbReference type="EMBL" id="GGR35995.1"/>
    </source>
</evidence>
<feature type="region of interest" description="Disordered" evidence="1">
    <location>
        <begin position="53"/>
        <end position="78"/>
    </location>
</feature>
<evidence type="ECO:0000313" key="3">
    <source>
        <dbReference type="Proteomes" id="UP000642014"/>
    </source>
</evidence>
<name>A0AAV4KMR2_9ACTN</name>
<evidence type="ECO:0000256" key="1">
    <source>
        <dbReference type="SAM" id="MobiDB-lite"/>
    </source>
</evidence>